<comment type="caution">
    <text evidence="2">The sequence shown here is derived from an EMBL/GenBank/DDBJ whole genome shotgun (WGS) entry which is preliminary data.</text>
</comment>
<proteinExistence type="predicted"/>
<feature type="compositionally biased region" description="Acidic residues" evidence="1">
    <location>
        <begin position="208"/>
        <end position="217"/>
    </location>
</feature>
<gene>
    <name evidence="2" type="ORF">QBC37DRAFT_485764</name>
</gene>
<evidence type="ECO:0000313" key="3">
    <source>
        <dbReference type="Proteomes" id="UP001301769"/>
    </source>
</evidence>
<dbReference type="Proteomes" id="UP001301769">
    <property type="component" value="Unassembled WGS sequence"/>
</dbReference>
<reference evidence="2" key="1">
    <citation type="journal article" date="2023" name="Mol. Phylogenet. Evol.">
        <title>Genome-scale phylogeny and comparative genomics of the fungal order Sordariales.</title>
        <authorList>
            <person name="Hensen N."/>
            <person name="Bonometti L."/>
            <person name="Westerberg I."/>
            <person name="Brannstrom I.O."/>
            <person name="Guillou S."/>
            <person name="Cros-Aarteil S."/>
            <person name="Calhoun S."/>
            <person name="Haridas S."/>
            <person name="Kuo A."/>
            <person name="Mondo S."/>
            <person name="Pangilinan J."/>
            <person name="Riley R."/>
            <person name="LaButti K."/>
            <person name="Andreopoulos B."/>
            <person name="Lipzen A."/>
            <person name="Chen C."/>
            <person name="Yan M."/>
            <person name="Daum C."/>
            <person name="Ng V."/>
            <person name="Clum A."/>
            <person name="Steindorff A."/>
            <person name="Ohm R.A."/>
            <person name="Martin F."/>
            <person name="Silar P."/>
            <person name="Natvig D.O."/>
            <person name="Lalanne C."/>
            <person name="Gautier V."/>
            <person name="Ament-Velasquez S.L."/>
            <person name="Kruys A."/>
            <person name="Hutchinson M.I."/>
            <person name="Powell A.J."/>
            <person name="Barry K."/>
            <person name="Miller A.N."/>
            <person name="Grigoriev I.V."/>
            <person name="Debuchy R."/>
            <person name="Gladieux P."/>
            <person name="Hiltunen Thoren M."/>
            <person name="Johannesson H."/>
        </authorList>
    </citation>
    <scope>NUCLEOTIDE SEQUENCE</scope>
    <source>
        <strain evidence="2">PSN293</strain>
    </source>
</reference>
<sequence length="294" mass="33900">MDPATAGVTETKRQRPLSIFQLLRAYPRERLYVHPILWTQLHLKLLGCEFADGGIFSTPPPPPGEPNNNNVRTAAERQTDTNQARFFAKGKSDCKWRSLVRLMGQEVFQKDKITFRYDSKIVANLPCKFLELKSSPRRTTLLPVSQLACLDLSHLERYRKIKKGRRRLYAFRPRDYSPLKEDPYMAVLLIALAQRALAAHQNKNRDDNVDDGGDDSNGDGTQMLLVTNPRVDKYLHVYTSNISKEFLARFEWPKLSPTGDGERKFGMVILHRRVEFEPYDTFRERFIAVLQGTT</sequence>
<protein>
    <submittedName>
        <fullName evidence="2">Uncharacterized protein</fullName>
    </submittedName>
</protein>
<reference evidence="2" key="2">
    <citation type="submission" date="2023-05" db="EMBL/GenBank/DDBJ databases">
        <authorList>
            <consortium name="Lawrence Berkeley National Laboratory"/>
            <person name="Steindorff A."/>
            <person name="Hensen N."/>
            <person name="Bonometti L."/>
            <person name="Westerberg I."/>
            <person name="Brannstrom I.O."/>
            <person name="Guillou S."/>
            <person name="Cros-Aarteil S."/>
            <person name="Calhoun S."/>
            <person name="Haridas S."/>
            <person name="Kuo A."/>
            <person name="Mondo S."/>
            <person name="Pangilinan J."/>
            <person name="Riley R."/>
            <person name="Labutti K."/>
            <person name="Andreopoulos B."/>
            <person name="Lipzen A."/>
            <person name="Chen C."/>
            <person name="Yanf M."/>
            <person name="Daum C."/>
            <person name="Ng V."/>
            <person name="Clum A."/>
            <person name="Ohm R."/>
            <person name="Martin F."/>
            <person name="Silar P."/>
            <person name="Natvig D."/>
            <person name="Lalanne C."/>
            <person name="Gautier V."/>
            <person name="Ament-Velasquez S.L."/>
            <person name="Kruys A."/>
            <person name="Hutchinson M.I."/>
            <person name="Powell A.J."/>
            <person name="Barry K."/>
            <person name="Miller A.N."/>
            <person name="Grigoriev I.V."/>
            <person name="Debuchy R."/>
            <person name="Gladieux P."/>
            <person name="Thoren M.H."/>
            <person name="Johannesson H."/>
        </authorList>
    </citation>
    <scope>NUCLEOTIDE SEQUENCE</scope>
    <source>
        <strain evidence="2">PSN293</strain>
    </source>
</reference>
<keyword evidence="3" id="KW-1185">Reference proteome</keyword>
<dbReference type="AlphaFoldDB" id="A0AAN7B238"/>
<accession>A0AAN7B238</accession>
<evidence type="ECO:0000256" key="1">
    <source>
        <dbReference type="SAM" id="MobiDB-lite"/>
    </source>
</evidence>
<evidence type="ECO:0000313" key="2">
    <source>
        <dbReference type="EMBL" id="KAK4209901.1"/>
    </source>
</evidence>
<organism evidence="2 3">
    <name type="scientific">Rhypophila decipiens</name>
    <dbReference type="NCBI Taxonomy" id="261697"/>
    <lineage>
        <taxon>Eukaryota</taxon>
        <taxon>Fungi</taxon>
        <taxon>Dikarya</taxon>
        <taxon>Ascomycota</taxon>
        <taxon>Pezizomycotina</taxon>
        <taxon>Sordariomycetes</taxon>
        <taxon>Sordariomycetidae</taxon>
        <taxon>Sordariales</taxon>
        <taxon>Naviculisporaceae</taxon>
        <taxon>Rhypophila</taxon>
    </lineage>
</organism>
<feature type="region of interest" description="Disordered" evidence="1">
    <location>
        <begin position="202"/>
        <end position="223"/>
    </location>
</feature>
<name>A0AAN7B238_9PEZI</name>
<dbReference type="EMBL" id="MU858190">
    <property type="protein sequence ID" value="KAK4209901.1"/>
    <property type="molecule type" value="Genomic_DNA"/>
</dbReference>